<dbReference type="EMBL" id="JAYMGO010000222">
    <property type="protein sequence ID" value="KAL1246593.1"/>
    <property type="molecule type" value="Genomic_DNA"/>
</dbReference>
<proteinExistence type="predicted"/>
<accession>A0ABR3L177</accession>
<evidence type="ECO:0000259" key="1">
    <source>
        <dbReference type="Pfam" id="PF20478"/>
    </source>
</evidence>
<reference evidence="2 3" key="1">
    <citation type="submission" date="2023-09" db="EMBL/GenBank/DDBJ databases">
        <authorList>
            <person name="Wang M."/>
        </authorList>
    </citation>
    <scope>NUCLEOTIDE SEQUENCE [LARGE SCALE GENOMIC DNA]</scope>
    <source>
        <strain evidence="2">GT-2023</strain>
        <tissue evidence="2">Liver</tissue>
    </source>
</reference>
<name>A0ABR3L177_9TELE</name>
<gene>
    <name evidence="2" type="ORF">QQF64_034556</name>
</gene>
<dbReference type="Proteomes" id="UP001558613">
    <property type="component" value="Unassembled WGS sequence"/>
</dbReference>
<sequence length="116" mass="13282">MTRVDLPDEEVECVATSEEFLAMLHPSVVDFFFRFDKINWKKRPMPSGPDGQLSLDQYRLVSYRIIMEWALRGETLGRGNRKPLPSCVVAAIRQKYPSESGVYVGFQEAEEAINIL</sequence>
<dbReference type="PANTHER" id="PTHR36981:SF1">
    <property type="entry name" value="P2X PURINORECEPTOR 7 INTRACELLULAR DOMAIN-CONTAINING PROTEIN"/>
    <property type="match status" value="1"/>
</dbReference>
<dbReference type="InterPro" id="IPR046815">
    <property type="entry name" value="P2RX7_C"/>
</dbReference>
<organism evidence="2 3">
    <name type="scientific">Cirrhinus molitorella</name>
    <name type="common">mud carp</name>
    <dbReference type="NCBI Taxonomy" id="172907"/>
    <lineage>
        <taxon>Eukaryota</taxon>
        <taxon>Metazoa</taxon>
        <taxon>Chordata</taxon>
        <taxon>Craniata</taxon>
        <taxon>Vertebrata</taxon>
        <taxon>Euteleostomi</taxon>
        <taxon>Actinopterygii</taxon>
        <taxon>Neopterygii</taxon>
        <taxon>Teleostei</taxon>
        <taxon>Ostariophysi</taxon>
        <taxon>Cypriniformes</taxon>
        <taxon>Cyprinidae</taxon>
        <taxon>Labeoninae</taxon>
        <taxon>Labeonini</taxon>
        <taxon>Cirrhinus</taxon>
    </lineage>
</organism>
<dbReference type="Pfam" id="PF20478">
    <property type="entry name" value="P2RX7_C"/>
    <property type="match status" value="1"/>
</dbReference>
<dbReference type="PANTHER" id="PTHR36981">
    <property type="entry name" value="ZGC:195170"/>
    <property type="match status" value="1"/>
</dbReference>
<feature type="domain" description="P2X purinoreceptor 7 intracellular" evidence="1">
    <location>
        <begin position="12"/>
        <end position="107"/>
    </location>
</feature>
<evidence type="ECO:0000313" key="3">
    <source>
        <dbReference type="Proteomes" id="UP001558613"/>
    </source>
</evidence>
<evidence type="ECO:0000313" key="2">
    <source>
        <dbReference type="EMBL" id="KAL1246593.1"/>
    </source>
</evidence>
<keyword evidence="3" id="KW-1185">Reference proteome</keyword>
<protein>
    <recommendedName>
        <fullName evidence="1">P2X purinoreceptor 7 intracellular domain-containing protein</fullName>
    </recommendedName>
</protein>
<comment type="caution">
    <text evidence="2">The sequence shown here is derived from an EMBL/GenBank/DDBJ whole genome shotgun (WGS) entry which is preliminary data.</text>
</comment>